<keyword evidence="2" id="KW-0255">Endonuclease</keyword>
<dbReference type="RefSeq" id="WP_106300795.1">
    <property type="nucleotide sequence ID" value="NZ_PVWO01000034.1"/>
</dbReference>
<dbReference type="PANTHER" id="PTHR12302">
    <property type="entry name" value="EBNA2 BINDING PROTEIN P100"/>
    <property type="match status" value="1"/>
</dbReference>
<dbReference type="GO" id="GO:0004519">
    <property type="term" value="F:endonuclease activity"/>
    <property type="evidence" value="ECO:0007669"/>
    <property type="project" value="UniProtKB-KW"/>
</dbReference>
<dbReference type="EMBL" id="PVWO01000034">
    <property type="protein sequence ID" value="PSB58475.1"/>
    <property type="molecule type" value="Genomic_DNA"/>
</dbReference>
<name>A0A2T1GKV6_9CYAN</name>
<dbReference type="Pfam" id="PF00565">
    <property type="entry name" value="SNase"/>
    <property type="match status" value="1"/>
</dbReference>
<dbReference type="GO" id="GO:0016787">
    <property type="term" value="F:hydrolase activity"/>
    <property type="evidence" value="ECO:0007669"/>
    <property type="project" value="UniProtKB-KW"/>
</dbReference>
<dbReference type="Gene3D" id="2.40.50.90">
    <property type="match status" value="1"/>
</dbReference>
<keyword evidence="1" id="KW-0540">Nuclease</keyword>
<comment type="caution">
    <text evidence="6">The sequence shown here is derived from an EMBL/GenBank/DDBJ whole genome shotgun (WGS) entry which is preliminary data.</text>
</comment>
<feature type="domain" description="TNase-like" evidence="5">
    <location>
        <begin position="30"/>
        <end position="170"/>
    </location>
</feature>
<dbReference type="PANTHER" id="PTHR12302:SF3">
    <property type="entry name" value="SERINE_THREONINE-PROTEIN KINASE 31"/>
    <property type="match status" value="1"/>
</dbReference>
<dbReference type="InterPro" id="IPR035437">
    <property type="entry name" value="SNase_OB-fold_sf"/>
</dbReference>
<reference evidence="6 7" key="1">
    <citation type="submission" date="2018-03" db="EMBL/GenBank/DDBJ databases">
        <title>The ancient ancestry and fast evolution of plastids.</title>
        <authorList>
            <person name="Moore K.R."/>
            <person name="Magnabosco C."/>
            <person name="Momper L."/>
            <person name="Gold D.A."/>
            <person name="Bosak T."/>
            <person name="Fournier G.P."/>
        </authorList>
    </citation>
    <scope>NUCLEOTIDE SEQUENCE [LARGE SCALE GENOMIC DNA]</scope>
    <source>
        <strain evidence="6 7">CCALA 037</strain>
    </source>
</reference>
<evidence type="ECO:0000256" key="2">
    <source>
        <dbReference type="ARBA" id="ARBA00022759"/>
    </source>
</evidence>
<dbReference type="PROSITE" id="PS50830">
    <property type="entry name" value="TNASE_3"/>
    <property type="match status" value="1"/>
</dbReference>
<protein>
    <submittedName>
        <fullName evidence="6">Nuclease</fullName>
    </submittedName>
</protein>
<dbReference type="SUPFAM" id="SSF50199">
    <property type="entry name" value="Staphylococcal nuclease"/>
    <property type="match status" value="1"/>
</dbReference>
<dbReference type="PROSITE" id="PS51257">
    <property type="entry name" value="PROKAR_LIPOPROTEIN"/>
    <property type="match status" value="1"/>
</dbReference>
<gene>
    <name evidence="6" type="ORF">C7B77_04665</name>
</gene>
<dbReference type="AlphaFoldDB" id="A0A2T1GKV6"/>
<dbReference type="SMART" id="SM00318">
    <property type="entry name" value="SNc"/>
    <property type="match status" value="1"/>
</dbReference>
<evidence type="ECO:0000313" key="6">
    <source>
        <dbReference type="EMBL" id="PSB58475.1"/>
    </source>
</evidence>
<keyword evidence="4" id="KW-0732">Signal</keyword>
<organism evidence="6 7">
    <name type="scientific">Chamaesiphon polymorphus CCALA 037</name>
    <dbReference type="NCBI Taxonomy" id="2107692"/>
    <lineage>
        <taxon>Bacteria</taxon>
        <taxon>Bacillati</taxon>
        <taxon>Cyanobacteriota</taxon>
        <taxon>Cyanophyceae</taxon>
        <taxon>Gomontiellales</taxon>
        <taxon>Chamaesiphonaceae</taxon>
        <taxon>Chamaesiphon</taxon>
    </lineage>
</organism>
<dbReference type="OrthoDB" id="4376109at2"/>
<feature type="chain" id="PRO_5015581531" evidence="4">
    <location>
        <begin position="22"/>
        <end position="186"/>
    </location>
</feature>
<accession>A0A2T1GKV6</accession>
<sequence length="186" mass="20779">MNRRLQSSCLLWLSICGSVLLAGCQATPPTYPTIQISRVSSGQAVEWLDKSQQPAVIQQGRLMGIDAPDLAQDPWGKQAKQRLEELIGLPGKGSASVEFASTEADKYGRKFVYLWKDGRLLNEQLLKDGWVLPSIRTANSATTTNGAKYYARFIRASQYARLSGEGIWNPARPMRMSPSEFRKEER</sequence>
<dbReference type="Proteomes" id="UP000238937">
    <property type="component" value="Unassembled WGS sequence"/>
</dbReference>
<feature type="signal peptide" evidence="4">
    <location>
        <begin position="1"/>
        <end position="21"/>
    </location>
</feature>
<dbReference type="InterPro" id="IPR016071">
    <property type="entry name" value="Staphylococal_nuclease_OB-fold"/>
</dbReference>
<keyword evidence="3" id="KW-0378">Hydrolase</keyword>
<evidence type="ECO:0000259" key="5">
    <source>
        <dbReference type="PROSITE" id="PS50830"/>
    </source>
</evidence>
<evidence type="ECO:0000313" key="7">
    <source>
        <dbReference type="Proteomes" id="UP000238937"/>
    </source>
</evidence>
<keyword evidence="7" id="KW-1185">Reference proteome</keyword>
<proteinExistence type="predicted"/>
<evidence type="ECO:0000256" key="3">
    <source>
        <dbReference type="ARBA" id="ARBA00022801"/>
    </source>
</evidence>
<evidence type="ECO:0000256" key="1">
    <source>
        <dbReference type="ARBA" id="ARBA00022722"/>
    </source>
</evidence>
<evidence type="ECO:0000256" key="4">
    <source>
        <dbReference type="SAM" id="SignalP"/>
    </source>
</evidence>